<reference evidence="1" key="1">
    <citation type="submission" date="2018-05" db="EMBL/GenBank/DDBJ databases">
        <authorList>
            <person name="Lanie J.A."/>
            <person name="Ng W.-L."/>
            <person name="Kazmierczak K.M."/>
            <person name="Andrzejewski T.M."/>
            <person name="Davidsen T.M."/>
            <person name="Wayne K.J."/>
            <person name="Tettelin H."/>
            <person name="Glass J.I."/>
            <person name="Rusch D."/>
            <person name="Podicherti R."/>
            <person name="Tsui H.-C.T."/>
            <person name="Winkler M.E."/>
        </authorList>
    </citation>
    <scope>NUCLEOTIDE SEQUENCE</scope>
</reference>
<organism evidence="1">
    <name type="scientific">marine metagenome</name>
    <dbReference type="NCBI Taxonomy" id="408172"/>
    <lineage>
        <taxon>unclassified sequences</taxon>
        <taxon>metagenomes</taxon>
        <taxon>ecological metagenomes</taxon>
    </lineage>
</organism>
<evidence type="ECO:0000313" key="1">
    <source>
        <dbReference type="EMBL" id="SVB79153.1"/>
    </source>
</evidence>
<gene>
    <name evidence="1" type="ORF">METZ01_LOCUS232007</name>
</gene>
<dbReference type="EMBL" id="UINC01057706">
    <property type="protein sequence ID" value="SVB79153.1"/>
    <property type="molecule type" value="Genomic_DNA"/>
</dbReference>
<sequence length="35" mass="3622">MVQANEDCLVGHRAPKRIGIDPALAIDADSCAAEA</sequence>
<dbReference type="AlphaFoldDB" id="A0A382GX64"/>
<feature type="non-terminal residue" evidence="1">
    <location>
        <position position="35"/>
    </location>
</feature>
<protein>
    <submittedName>
        <fullName evidence="1">Uncharacterized protein</fullName>
    </submittedName>
</protein>
<proteinExistence type="predicted"/>
<name>A0A382GX64_9ZZZZ</name>
<accession>A0A382GX64</accession>